<feature type="domain" description="DUF2061" evidence="1">
    <location>
        <begin position="10"/>
        <end position="61"/>
    </location>
</feature>
<dbReference type="EMBL" id="JAPDPI010000064">
    <property type="protein sequence ID" value="MCW3807839.1"/>
    <property type="molecule type" value="Genomic_DNA"/>
</dbReference>
<dbReference type="AlphaFoldDB" id="A0AAE3MHU0"/>
<evidence type="ECO:0000313" key="3">
    <source>
        <dbReference type="Proteomes" id="UP001207408"/>
    </source>
</evidence>
<comment type="caution">
    <text evidence="2">The sequence shown here is derived from an EMBL/GenBank/DDBJ whole genome shotgun (WGS) entry which is preliminary data.</text>
</comment>
<reference evidence="2" key="1">
    <citation type="submission" date="2022-10" db="EMBL/GenBank/DDBJ databases">
        <authorList>
            <person name="Yu W.X."/>
        </authorList>
    </citation>
    <scope>NUCLEOTIDE SEQUENCE</scope>
    <source>
        <strain evidence="2">D04</strain>
    </source>
</reference>
<name>A0AAE3MHU0_9BACT</name>
<evidence type="ECO:0000259" key="1">
    <source>
        <dbReference type="Pfam" id="PF09834"/>
    </source>
</evidence>
<sequence length="77" mass="9236">MMREKRYRTLLKTISWRTTGTIDTFLVAYFITGKVGLAASISGVEVFTKMFLYYWHERAWNRVKYGKEKPKDPEYFI</sequence>
<gene>
    <name evidence="2" type="ORF">OM074_19600</name>
</gene>
<proteinExistence type="predicted"/>
<accession>A0AAE3MHU0</accession>
<organism evidence="2 3">
    <name type="scientific">Plebeiibacterium marinum</name>
    <dbReference type="NCBI Taxonomy" id="2992111"/>
    <lineage>
        <taxon>Bacteria</taxon>
        <taxon>Pseudomonadati</taxon>
        <taxon>Bacteroidota</taxon>
        <taxon>Bacteroidia</taxon>
        <taxon>Marinilabiliales</taxon>
        <taxon>Marinilabiliaceae</taxon>
        <taxon>Plebeiibacterium</taxon>
    </lineage>
</organism>
<evidence type="ECO:0000313" key="2">
    <source>
        <dbReference type="EMBL" id="MCW3807839.1"/>
    </source>
</evidence>
<keyword evidence="3" id="KW-1185">Reference proteome</keyword>
<dbReference type="Pfam" id="PF09834">
    <property type="entry name" value="DUF2061"/>
    <property type="match status" value="1"/>
</dbReference>
<dbReference type="Proteomes" id="UP001207408">
    <property type="component" value="Unassembled WGS sequence"/>
</dbReference>
<protein>
    <submittedName>
        <fullName evidence="2">DUF2061 domain-containing protein</fullName>
    </submittedName>
</protein>
<dbReference type="InterPro" id="IPR018638">
    <property type="entry name" value="DUF2061_membrane"/>
</dbReference>
<dbReference type="RefSeq" id="WP_301202314.1">
    <property type="nucleotide sequence ID" value="NZ_JAPDPI010000064.1"/>
</dbReference>